<keyword evidence="9 14" id="KW-0576">Peroxisome</keyword>
<dbReference type="Gene3D" id="1.10.10.10">
    <property type="entry name" value="Winged helix-like DNA-binding domain superfamily/Winged helix DNA-binding domain"/>
    <property type="match status" value="1"/>
</dbReference>
<keyword evidence="4" id="KW-0812">Transmembrane</keyword>
<evidence type="ECO:0000256" key="6">
    <source>
        <dbReference type="ARBA" id="ARBA00022989"/>
    </source>
</evidence>
<evidence type="ECO:0000256" key="2">
    <source>
        <dbReference type="ARBA" id="ARBA00005443"/>
    </source>
</evidence>
<evidence type="ECO:0000259" key="17">
    <source>
        <dbReference type="Pfam" id="PF23020"/>
    </source>
</evidence>
<evidence type="ECO:0000256" key="14">
    <source>
        <dbReference type="RuleBase" id="RU367032"/>
    </source>
</evidence>
<dbReference type="InterPro" id="IPR025655">
    <property type="entry name" value="PEX14"/>
</dbReference>
<evidence type="ECO:0000256" key="8">
    <source>
        <dbReference type="ARBA" id="ARBA00023136"/>
    </source>
</evidence>
<accession>A0A8T0SIV4</accession>
<evidence type="ECO:0000256" key="12">
    <source>
        <dbReference type="ARBA" id="ARBA00053920"/>
    </source>
</evidence>
<organism evidence="18 19">
    <name type="scientific">Panicum virgatum</name>
    <name type="common">Blackwell switchgrass</name>
    <dbReference type="NCBI Taxonomy" id="38727"/>
    <lineage>
        <taxon>Eukaryota</taxon>
        <taxon>Viridiplantae</taxon>
        <taxon>Streptophyta</taxon>
        <taxon>Embryophyta</taxon>
        <taxon>Tracheophyta</taxon>
        <taxon>Spermatophyta</taxon>
        <taxon>Magnoliopsida</taxon>
        <taxon>Liliopsida</taxon>
        <taxon>Poales</taxon>
        <taxon>Poaceae</taxon>
        <taxon>PACMAD clade</taxon>
        <taxon>Panicoideae</taxon>
        <taxon>Panicodae</taxon>
        <taxon>Paniceae</taxon>
        <taxon>Panicinae</taxon>
        <taxon>Panicum</taxon>
        <taxon>Panicum sect. Hiantes</taxon>
    </lineage>
</organism>
<feature type="compositionally biased region" description="Polar residues" evidence="15">
    <location>
        <begin position="1"/>
        <end position="11"/>
    </location>
</feature>
<evidence type="ECO:0000259" key="16">
    <source>
        <dbReference type="Pfam" id="PF04695"/>
    </source>
</evidence>
<feature type="region of interest" description="Disordered" evidence="15">
    <location>
        <begin position="1"/>
        <end position="23"/>
    </location>
</feature>
<evidence type="ECO:0000256" key="15">
    <source>
        <dbReference type="SAM" id="MobiDB-lite"/>
    </source>
</evidence>
<protein>
    <recommendedName>
        <fullName evidence="10 14">Peroxisomal membrane protein PEX14</fullName>
    </recommendedName>
    <alternativeName>
        <fullName evidence="11 14">Peroxin-14</fullName>
    </alternativeName>
</protein>
<dbReference type="InterPro" id="IPR006785">
    <property type="entry name" value="Pex14_N"/>
</dbReference>
<sequence length="388" mass="43228">MAEQPPSSAPQDGSGGTESFDNLVIQAPQPMREDYIQNAVKFLSHPKVKGSPVFHRRSFLEKKGLTNEEIDEAFRRVPDPKSNGTETASAGLQQANNHNQSVALQPYAEQPQAATGSITAGTISPHTKAQFSWVNTLLGAGLFLGLGACTAITLKKWFIPSLKSWTRTVVAEDENAKDELTCKLYEEIREAINVSASAFSDIARTNQEVLASKDEDRKVLMKLTEAFESQVDVFKSLNETLLNHIRENRFSQYNLLEEHVQPAPWNGPIDYQGRASQVRLEDLHVPTLSSSIKKLYIYFLISHNVSICSKLTCIQHHQTAVLTQVKNCVELPSHSEPTKDTCFNSQTKVWSVTLVMSSLMVYLEQGGIHSCHCLQNPLIDHILDLTLR</sequence>
<reference evidence="18" key="1">
    <citation type="submission" date="2020-05" db="EMBL/GenBank/DDBJ databases">
        <title>WGS assembly of Panicum virgatum.</title>
        <authorList>
            <person name="Lovell J.T."/>
            <person name="Jenkins J."/>
            <person name="Shu S."/>
            <person name="Juenger T.E."/>
            <person name="Schmutz J."/>
        </authorList>
    </citation>
    <scope>NUCLEOTIDE SEQUENCE</scope>
    <source>
        <strain evidence="18">AP13</strain>
    </source>
</reference>
<evidence type="ECO:0000256" key="1">
    <source>
        <dbReference type="ARBA" id="ARBA00004549"/>
    </source>
</evidence>
<feature type="domain" description="Peroxisome membrane anchor protein Pex14p N-terminal" evidence="16">
    <location>
        <begin position="32"/>
        <end position="76"/>
    </location>
</feature>
<keyword evidence="19" id="KW-1185">Reference proteome</keyword>
<dbReference type="GO" id="GO:0016560">
    <property type="term" value="P:protein import into peroxisome matrix, docking"/>
    <property type="evidence" value="ECO:0007669"/>
    <property type="project" value="UniProtKB-UniRule"/>
</dbReference>
<dbReference type="Proteomes" id="UP000823388">
    <property type="component" value="Chromosome 5K"/>
</dbReference>
<keyword evidence="3 14" id="KW-0813">Transport</keyword>
<dbReference type="EMBL" id="CM029045">
    <property type="protein sequence ID" value="KAG2596219.1"/>
    <property type="molecule type" value="Genomic_DNA"/>
</dbReference>
<evidence type="ECO:0000256" key="3">
    <source>
        <dbReference type="ARBA" id="ARBA00022448"/>
    </source>
</evidence>
<comment type="function">
    <text evidence="12 14">Component of the PEX13-PEX14 docking complex, a translocon channel that specifically mediates the import of peroxisomal cargo proteins bound to PEX5 receptor. The PEX13-PEX14 docking complex forms a large import pore which can be opened to a diameter of about 9 nm. Mechanistically, PEX5 receptor along with cargo proteins associates with the PEX14 subunit of the PEX13-PEX14 docking complex in the cytosol, leading to the insertion of the receptor into the organelle membrane with the concomitant translocation of the cargo into the peroxisome matrix.</text>
</comment>
<evidence type="ECO:0000256" key="4">
    <source>
        <dbReference type="ARBA" id="ARBA00022692"/>
    </source>
</evidence>
<keyword evidence="7" id="KW-0811">Translocation</keyword>
<dbReference type="GO" id="GO:0005778">
    <property type="term" value="C:peroxisomal membrane"/>
    <property type="evidence" value="ECO:0007669"/>
    <property type="project" value="UniProtKB-SubCell"/>
</dbReference>
<comment type="similarity">
    <text evidence="2 14">Belongs to the peroxin-14 family.</text>
</comment>
<name>A0A8T0SIV4_PANVG</name>
<keyword evidence="8 14" id="KW-0472">Membrane</keyword>
<keyword evidence="6" id="KW-1133">Transmembrane helix</keyword>
<dbReference type="Pfam" id="PF04695">
    <property type="entry name" value="Pex14_N"/>
    <property type="match status" value="1"/>
</dbReference>
<gene>
    <name evidence="18" type="ORF">PVAP13_5KG147800</name>
</gene>
<dbReference type="PANTHER" id="PTHR23058:SF14">
    <property type="entry name" value="PEROXISOMAL MEMBRANE PROTEIN PEX14"/>
    <property type="match status" value="1"/>
</dbReference>
<dbReference type="InterPro" id="IPR036388">
    <property type="entry name" value="WH-like_DNA-bd_sf"/>
</dbReference>
<dbReference type="Pfam" id="PF23020">
    <property type="entry name" value="PEX14-like_2nd"/>
    <property type="match status" value="1"/>
</dbReference>
<comment type="caution">
    <text evidence="18">The sequence shown here is derived from an EMBL/GenBank/DDBJ whole genome shotgun (WGS) entry which is preliminary data.</text>
</comment>
<evidence type="ECO:0000256" key="7">
    <source>
        <dbReference type="ARBA" id="ARBA00023010"/>
    </source>
</evidence>
<dbReference type="GO" id="GO:0005102">
    <property type="term" value="F:signaling receptor binding"/>
    <property type="evidence" value="ECO:0007669"/>
    <property type="project" value="TreeGrafter"/>
</dbReference>
<evidence type="ECO:0000256" key="5">
    <source>
        <dbReference type="ARBA" id="ARBA00022927"/>
    </source>
</evidence>
<evidence type="ECO:0000256" key="11">
    <source>
        <dbReference type="ARBA" id="ARBA00029691"/>
    </source>
</evidence>
<dbReference type="InterPro" id="IPR054154">
    <property type="entry name" value="PEX14-like_M_plants"/>
</dbReference>
<evidence type="ECO:0000313" key="18">
    <source>
        <dbReference type="EMBL" id="KAG2596219.1"/>
    </source>
</evidence>
<proteinExistence type="inferred from homology"/>
<keyword evidence="5 14" id="KW-0653">Protein transport</keyword>
<evidence type="ECO:0000256" key="13">
    <source>
        <dbReference type="ARBA" id="ARBA00064754"/>
    </source>
</evidence>
<evidence type="ECO:0000256" key="10">
    <source>
        <dbReference type="ARBA" id="ARBA00029502"/>
    </source>
</evidence>
<evidence type="ECO:0000313" key="19">
    <source>
        <dbReference type="Proteomes" id="UP000823388"/>
    </source>
</evidence>
<dbReference type="PANTHER" id="PTHR23058">
    <property type="entry name" value="PEROXISOMAL MEMBRANE PROTEIN PEX14"/>
    <property type="match status" value="1"/>
</dbReference>
<comment type="subunit">
    <text evidence="13">Interacts with PEX13; forming the PEX13-PEX14 docking complex. Interacts with PEX5 (via WxxxF/Y motifs).</text>
</comment>
<comment type="subcellular location">
    <subcellularLocation>
        <location evidence="1">Peroxisome membrane</location>
        <topology evidence="1">Single-pass membrane protein</topology>
    </subcellularLocation>
</comment>
<dbReference type="FunFam" id="1.10.10.10:FF:000217">
    <property type="entry name" value="Peroxisomal membrane protein PEX14"/>
    <property type="match status" value="1"/>
</dbReference>
<dbReference type="AlphaFoldDB" id="A0A8T0SIV4"/>
<dbReference type="GO" id="GO:1990429">
    <property type="term" value="C:peroxisomal importomer complex"/>
    <property type="evidence" value="ECO:0007669"/>
    <property type="project" value="TreeGrafter"/>
</dbReference>
<feature type="domain" description="Peroxisomal membrane protein PEX14 central plants" evidence="17">
    <location>
        <begin position="130"/>
        <end position="241"/>
    </location>
</feature>
<evidence type="ECO:0000256" key="9">
    <source>
        <dbReference type="ARBA" id="ARBA00023140"/>
    </source>
</evidence>